<evidence type="ECO:0000256" key="4">
    <source>
        <dbReference type="ARBA" id="ARBA00038440"/>
    </source>
</evidence>
<dbReference type="EC" id="2.1.2.2" evidence="6"/>
<proteinExistence type="inferred from homology"/>
<dbReference type="GO" id="GO:0006189">
    <property type="term" value="P:'de novo' IMP biosynthetic process"/>
    <property type="evidence" value="ECO:0007669"/>
    <property type="project" value="UniProtKB-UniRule"/>
</dbReference>
<dbReference type="InterPro" id="IPR036477">
    <property type="entry name" value="Formyl_transf_N_sf"/>
</dbReference>
<comment type="similarity">
    <text evidence="4 6">Belongs to the GART family.</text>
</comment>
<dbReference type="PANTHER" id="PTHR43369">
    <property type="entry name" value="PHOSPHORIBOSYLGLYCINAMIDE FORMYLTRANSFERASE"/>
    <property type="match status" value="1"/>
</dbReference>
<feature type="binding site" evidence="6">
    <location>
        <begin position="90"/>
        <end position="93"/>
    </location>
    <ligand>
        <name>(6R)-10-formyltetrahydrofolate</name>
        <dbReference type="ChEBI" id="CHEBI:195366"/>
    </ligand>
</feature>
<dbReference type="RefSeq" id="WP_188497559.1">
    <property type="nucleotide sequence ID" value="NZ_BMFV01000017.1"/>
</dbReference>
<dbReference type="EMBL" id="BMFV01000017">
    <property type="protein sequence ID" value="GGH83063.1"/>
    <property type="molecule type" value="Genomic_DNA"/>
</dbReference>
<evidence type="ECO:0000313" key="9">
    <source>
        <dbReference type="Proteomes" id="UP000656813"/>
    </source>
</evidence>
<dbReference type="PANTHER" id="PTHR43369:SF2">
    <property type="entry name" value="PHOSPHORIBOSYLGLYCINAMIDE FORMYLTRANSFERASE"/>
    <property type="match status" value="1"/>
</dbReference>
<dbReference type="AlphaFoldDB" id="A0A8J2ZW77"/>
<evidence type="ECO:0000259" key="7">
    <source>
        <dbReference type="Pfam" id="PF00551"/>
    </source>
</evidence>
<comment type="catalytic activity">
    <reaction evidence="5 6">
        <text>N(1)-(5-phospho-beta-D-ribosyl)glycinamide + (6R)-10-formyltetrahydrofolate = N(2)-formyl-N(1)-(5-phospho-beta-D-ribosyl)glycinamide + (6S)-5,6,7,8-tetrahydrofolate + H(+)</text>
        <dbReference type="Rhea" id="RHEA:15053"/>
        <dbReference type="ChEBI" id="CHEBI:15378"/>
        <dbReference type="ChEBI" id="CHEBI:57453"/>
        <dbReference type="ChEBI" id="CHEBI:143788"/>
        <dbReference type="ChEBI" id="CHEBI:147286"/>
        <dbReference type="ChEBI" id="CHEBI:195366"/>
        <dbReference type="EC" id="2.1.2.2"/>
    </reaction>
</comment>
<accession>A0A8J2ZW77</accession>
<feature type="active site" description="Proton donor" evidence="6">
    <location>
        <position position="109"/>
    </location>
</feature>
<dbReference type="SUPFAM" id="SSF53328">
    <property type="entry name" value="Formyltransferase"/>
    <property type="match status" value="1"/>
</dbReference>
<dbReference type="PROSITE" id="PS00373">
    <property type="entry name" value="GART"/>
    <property type="match status" value="1"/>
</dbReference>
<dbReference type="InterPro" id="IPR004607">
    <property type="entry name" value="GART"/>
</dbReference>
<dbReference type="Proteomes" id="UP000656813">
    <property type="component" value="Unassembled WGS sequence"/>
</dbReference>
<evidence type="ECO:0000256" key="1">
    <source>
        <dbReference type="ARBA" id="ARBA00005054"/>
    </source>
</evidence>
<dbReference type="FunFam" id="3.40.50.170:FF:000007">
    <property type="entry name" value="Phosphoribosylglycinamide formyltransferase"/>
    <property type="match status" value="1"/>
</dbReference>
<reference evidence="8" key="1">
    <citation type="journal article" date="2014" name="Int. J. Syst. Evol. Microbiol.">
        <title>Complete genome sequence of Corynebacterium casei LMG S-19264T (=DSM 44701T), isolated from a smear-ripened cheese.</title>
        <authorList>
            <consortium name="US DOE Joint Genome Institute (JGI-PGF)"/>
            <person name="Walter F."/>
            <person name="Albersmeier A."/>
            <person name="Kalinowski J."/>
            <person name="Ruckert C."/>
        </authorList>
    </citation>
    <scope>NUCLEOTIDE SEQUENCE</scope>
    <source>
        <strain evidence="8">CGMCC 1.12777</strain>
    </source>
</reference>
<feature type="site" description="Raises pKa of active site His" evidence="6">
    <location>
        <position position="145"/>
    </location>
</feature>
<reference evidence="8" key="2">
    <citation type="submission" date="2020-09" db="EMBL/GenBank/DDBJ databases">
        <authorList>
            <person name="Sun Q."/>
            <person name="Zhou Y."/>
        </authorList>
    </citation>
    <scope>NUCLEOTIDE SEQUENCE</scope>
    <source>
        <strain evidence="8">CGMCC 1.12777</strain>
    </source>
</reference>
<dbReference type="NCBIfam" id="TIGR00639">
    <property type="entry name" value="PurN"/>
    <property type="match status" value="1"/>
</dbReference>
<gene>
    <name evidence="6 8" type="primary">purN</name>
    <name evidence="8" type="ORF">GCM10007096_23370</name>
</gene>
<evidence type="ECO:0000256" key="2">
    <source>
        <dbReference type="ARBA" id="ARBA00022679"/>
    </source>
</evidence>
<protein>
    <recommendedName>
        <fullName evidence="6">Phosphoribosylglycinamide formyltransferase</fullName>
        <ecNumber evidence="6">2.1.2.2</ecNumber>
    </recommendedName>
    <alternativeName>
        <fullName evidence="6">5'-phosphoribosylglycinamide transformylase</fullName>
    </alternativeName>
    <alternativeName>
        <fullName evidence="6">GAR transformylase</fullName>
        <shortName evidence="6">GART</shortName>
    </alternativeName>
</protein>
<comment type="function">
    <text evidence="6">Catalyzes the transfer of a formyl group from 10-formyltetrahydrofolate to 5-phospho-ribosyl-glycinamide (GAR), producing 5-phospho-ribosyl-N-formylglycinamide (FGAR) and tetrahydrofolate.</text>
</comment>
<dbReference type="UniPathway" id="UPA00074">
    <property type="reaction ID" value="UER00126"/>
</dbReference>
<organism evidence="8 9">
    <name type="scientific">Pullulanibacillus pueri</name>
    <dbReference type="NCBI Taxonomy" id="1437324"/>
    <lineage>
        <taxon>Bacteria</taxon>
        <taxon>Bacillati</taxon>
        <taxon>Bacillota</taxon>
        <taxon>Bacilli</taxon>
        <taxon>Bacillales</taxon>
        <taxon>Sporolactobacillaceae</taxon>
        <taxon>Pullulanibacillus</taxon>
    </lineage>
</organism>
<keyword evidence="3 6" id="KW-0658">Purine biosynthesis</keyword>
<dbReference type="HAMAP" id="MF_01930">
    <property type="entry name" value="PurN"/>
    <property type="match status" value="1"/>
</dbReference>
<evidence type="ECO:0000313" key="8">
    <source>
        <dbReference type="EMBL" id="GGH83063.1"/>
    </source>
</evidence>
<feature type="binding site" evidence="6">
    <location>
        <position position="65"/>
    </location>
    <ligand>
        <name>(6R)-10-formyltetrahydrofolate</name>
        <dbReference type="ChEBI" id="CHEBI:195366"/>
    </ligand>
</feature>
<evidence type="ECO:0000256" key="3">
    <source>
        <dbReference type="ARBA" id="ARBA00022755"/>
    </source>
</evidence>
<dbReference type="Gene3D" id="3.40.50.170">
    <property type="entry name" value="Formyl transferase, N-terminal domain"/>
    <property type="match status" value="1"/>
</dbReference>
<evidence type="ECO:0000256" key="5">
    <source>
        <dbReference type="ARBA" id="ARBA00047664"/>
    </source>
</evidence>
<sequence>MKRLAIFASGTGSNFQVIAEAIRSGSIRAELVLLVCDKPDAAVIEKAEWLHIPAFVAEPKRFETKQVYEKAVLAALEEAQVDFVVLAGYMRLIGPTLLQAYGGRIINIHPSLLPSFPGLHAIEQAFAAGVKVTGITIHFVDDGMDTGPIIAQEAVKLSRGETIESLTDKIHHLEHTLYPRVIAELLNEE</sequence>
<comment type="pathway">
    <text evidence="1 6">Purine metabolism; IMP biosynthesis via de novo pathway; N(2)-formyl-N(1)-(5-phospho-D-ribosyl)glycinamide from N(1)-(5-phospho-D-ribosyl)glycinamide (10-formyl THF route): step 1/1.</text>
</comment>
<dbReference type="CDD" id="cd08645">
    <property type="entry name" value="FMT_core_GART"/>
    <property type="match status" value="1"/>
</dbReference>
<keyword evidence="2 6" id="KW-0808">Transferase</keyword>
<feature type="binding site" evidence="6">
    <location>
        <begin position="12"/>
        <end position="14"/>
    </location>
    <ligand>
        <name>N(1)-(5-phospho-beta-D-ribosyl)glycinamide</name>
        <dbReference type="ChEBI" id="CHEBI:143788"/>
    </ligand>
</feature>
<name>A0A8J2ZW77_9BACL</name>
<evidence type="ECO:0000256" key="6">
    <source>
        <dbReference type="HAMAP-Rule" id="MF_01930"/>
    </source>
</evidence>
<dbReference type="InterPro" id="IPR002376">
    <property type="entry name" value="Formyl_transf_N"/>
</dbReference>
<keyword evidence="9" id="KW-1185">Reference proteome</keyword>
<feature type="binding site" evidence="6">
    <location>
        <position position="107"/>
    </location>
    <ligand>
        <name>(6R)-10-formyltetrahydrofolate</name>
        <dbReference type="ChEBI" id="CHEBI:195366"/>
    </ligand>
</feature>
<dbReference type="Pfam" id="PF00551">
    <property type="entry name" value="Formyl_trans_N"/>
    <property type="match status" value="1"/>
</dbReference>
<dbReference type="GO" id="GO:0004644">
    <property type="term" value="F:phosphoribosylglycinamide formyltransferase activity"/>
    <property type="evidence" value="ECO:0007669"/>
    <property type="project" value="UniProtKB-UniRule"/>
</dbReference>
<comment type="caution">
    <text evidence="8">The sequence shown here is derived from an EMBL/GenBank/DDBJ whole genome shotgun (WGS) entry which is preliminary data.</text>
</comment>
<dbReference type="InterPro" id="IPR001555">
    <property type="entry name" value="GART_AS"/>
</dbReference>
<dbReference type="GO" id="GO:0005829">
    <property type="term" value="C:cytosol"/>
    <property type="evidence" value="ECO:0007669"/>
    <property type="project" value="TreeGrafter"/>
</dbReference>
<feature type="domain" description="Formyl transferase N-terminal" evidence="7">
    <location>
        <begin position="2"/>
        <end position="182"/>
    </location>
</feature>